<dbReference type="InterPro" id="IPR036388">
    <property type="entry name" value="WH-like_DNA-bd_sf"/>
</dbReference>
<dbReference type="InterPro" id="IPR013324">
    <property type="entry name" value="RNA_pol_sigma_r3/r4-like"/>
</dbReference>
<dbReference type="GO" id="GO:0003677">
    <property type="term" value="F:DNA binding"/>
    <property type="evidence" value="ECO:0007669"/>
    <property type="project" value="InterPro"/>
</dbReference>
<evidence type="ECO:0000313" key="2">
    <source>
        <dbReference type="EMBL" id="MBE5039847.1"/>
    </source>
</evidence>
<dbReference type="SUPFAM" id="SSF88659">
    <property type="entry name" value="Sigma3 and sigma4 domains of RNA polymerase sigma factors"/>
    <property type="match status" value="1"/>
</dbReference>
<reference evidence="2" key="1">
    <citation type="submission" date="2020-10" db="EMBL/GenBank/DDBJ databases">
        <title>ChiBAC.</title>
        <authorList>
            <person name="Zenner C."/>
            <person name="Hitch T.C.A."/>
            <person name="Clavel T."/>
        </authorList>
    </citation>
    <scope>NUCLEOTIDE SEQUENCE</scope>
    <source>
        <strain evidence="2">DSM 107454</strain>
    </source>
</reference>
<comment type="caution">
    <text evidence="2">The sequence shown here is derived from an EMBL/GenBank/DDBJ whole genome shotgun (WGS) entry which is preliminary data.</text>
</comment>
<dbReference type="Proteomes" id="UP000806542">
    <property type="component" value="Unassembled WGS sequence"/>
</dbReference>
<dbReference type="Gene3D" id="1.10.10.10">
    <property type="entry name" value="Winged helix-like DNA-binding domain superfamily/Winged helix DNA-binding domain"/>
    <property type="match status" value="1"/>
</dbReference>
<evidence type="ECO:0000259" key="1">
    <source>
        <dbReference type="Pfam" id="PF08281"/>
    </source>
</evidence>
<evidence type="ECO:0000313" key="3">
    <source>
        <dbReference type="Proteomes" id="UP000806542"/>
    </source>
</evidence>
<gene>
    <name evidence="2" type="ORF">INF28_05135</name>
</gene>
<dbReference type="AlphaFoldDB" id="A0A9D5LZJ3"/>
<dbReference type="GO" id="GO:0016987">
    <property type="term" value="F:sigma factor activity"/>
    <property type="evidence" value="ECO:0007669"/>
    <property type="project" value="InterPro"/>
</dbReference>
<organism evidence="2 3">
    <name type="scientific">Ructibacterium gallinarum</name>
    <dbReference type="NCBI Taxonomy" id="2779355"/>
    <lineage>
        <taxon>Bacteria</taxon>
        <taxon>Bacillati</taxon>
        <taxon>Bacillota</taxon>
        <taxon>Clostridia</taxon>
        <taxon>Eubacteriales</taxon>
        <taxon>Oscillospiraceae</taxon>
        <taxon>Ructibacterium</taxon>
    </lineage>
</organism>
<dbReference type="Pfam" id="PF08281">
    <property type="entry name" value="Sigma70_r4_2"/>
    <property type="match status" value="1"/>
</dbReference>
<dbReference type="GO" id="GO:0006352">
    <property type="term" value="P:DNA-templated transcription initiation"/>
    <property type="evidence" value="ECO:0007669"/>
    <property type="project" value="InterPro"/>
</dbReference>
<sequence>MKIKYKFANETVEIEVTEEWGSILIDLDRQEYNNNHKETRRHCPLSAYSYEGEVFSVEDENLTKLIEDTEPGKLLAAILKLSPKQQELIRSIYIDKISVNEYAKRHGVTQSAISHRLAAAKKNLKKLI</sequence>
<feature type="domain" description="RNA polymerase sigma factor 70 region 4 type 2" evidence="1">
    <location>
        <begin position="73"/>
        <end position="124"/>
    </location>
</feature>
<dbReference type="InterPro" id="IPR013249">
    <property type="entry name" value="RNA_pol_sigma70_r4_t2"/>
</dbReference>
<name>A0A9D5LZJ3_9FIRM</name>
<protein>
    <submittedName>
        <fullName evidence="2">Sigma-70 family RNA polymerase sigma factor</fullName>
    </submittedName>
</protein>
<dbReference type="RefSeq" id="WP_226392400.1">
    <property type="nucleotide sequence ID" value="NZ_JADCKB010000008.1"/>
</dbReference>
<accession>A0A9D5LZJ3</accession>
<proteinExistence type="predicted"/>
<keyword evidence="3" id="KW-1185">Reference proteome</keyword>
<dbReference type="EMBL" id="JADCKB010000008">
    <property type="protein sequence ID" value="MBE5039847.1"/>
    <property type="molecule type" value="Genomic_DNA"/>
</dbReference>